<dbReference type="OrthoDB" id="9803580at2"/>
<evidence type="ECO:0000256" key="5">
    <source>
        <dbReference type="ARBA" id="ARBA00022755"/>
    </source>
</evidence>
<comment type="catalytic activity">
    <reaction evidence="12">
        <text>(6R)-5,10-methylene-5,6,7,8-tetrahydrofolate + NADP(+) = (6R)-5,10-methenyltetrahydrofolate + NADPH</text>
        <dbReference type="Rhea" id="RHEA:22812"/>
        <dbReference type="ChEBI" id="CHEBI:15636"/>
        <dbReference type="ChEBI" id="CHEBI:57455"/>
        <dbReference type="ChEBI" id="CHEBI:57783"/>
        <dbReference type="ChEBI" id="CHEBI:58349"/>
        <dbReference type="EC" id="1.5.1.5"/>
    </reaction>
</comment>
<dbReference type="InterPro" id="IPR020631">
    <property type="entry name" value="THF_DH/CycHdrlase_NAD-bd_dom"/>
</dbReference>
<dbReference type="PROSITE" id="PS00766">
    <property type="entry name" value="THF_DHG_CYH_1"/>
    <property type="match status" value="1"/>
</dbReference>
<feature type="binding site" evidence="12">
    <location>
        <position position="241"/>
    </location>
    <ligand>
        <name>NADP(+)</name>
        <dbReference type="ChEBI" id="CHEBI:58349"/>
    </ligand>
</feature>
<dbReference type="SUPFAM" id="SSF51735">
    <property type="entry name" value="NAD(P)-binding Rossmann-fold domains"/>
    <property type="match status" value="1"/>
</dbReference>
<keyword evidence="5 12" id="KW-0658">Purine biosynthesis</keyword>
<dbReference type="Proteomes" id="UP000325286">
    <property type="component" value="Chromosome"/>
</dbReference>
<dbReference type="GO" id="GO:0004488">
    <property type="term" value="F:methylenetetrahydrofolate dehydrogenase (NADP+) activity"/>
    <property type="evidence" value="ECO:0007669"/>
    <property type="project" value="UniProtKB-UniRule"/>
</dbReference>
<keyword evidence="9 12" id="KW-0368">Histidine biosynthesis</keyword>
<dbReference type="Pfam" id="PF00763">
    <property type="entry name" value="THF_DHG_CYH"/>
    <property type="match status" value="1"/>
</dbReference>
<evidence type="ECO:0000256" key="2">
    <source>
        <dbReference type="ARBA" id="ARBA00011738"/>
    </source>
</evidence>
<dbReference type="Gene3D" id="3.40.50.720">
    <property type="entry name" value="NAD(P)-binding Rossmann-like Domain"/>
    <property type="match status" value="1"/>
</dbReference>
<dbReference type="PANTHER" id="PTHR48099">
    <property type="entry name" value="C-1-TETRAHYDROFOLATE SYNTHASE, CYTOPLASMIC-RELATED"/>
    <property type="match status" value="1"/>
</dbReference>
<dbReference type="GO" id="GO:0006164">
    <property type="term" value="P:purine nucleotide biosynthetic process"/>
    <property type="evidence" value="ECO:0007669"/>
    <property type="project" value="UniProtKB-KW"/>
</dbReference>
<evidence type="ECO:0000256" key="12">
    <source>
        <dbReference type="HAMAP-Rule" id="MF_01576"/>
    </source>
</evidence>
<protein>
    <recommendedName>
        <fullName evidence="12">Bifunctional protein FolD</fullName>
    </recommendedName>
    <domain>
        <recommendedName>
            <fullName evidence="12">Methylenetetrahydrofolate dehydrogenase</fullName>
            <ecNumber evidence="12">1.5.1.5</ecNumber>
        </recommendedName>
    </domain>
    <domain>
        <recommendedName>
            <fullName evidence="12">Methenyltetrahydrofolate cyclohydrolase</fullName>
            <ecNumber evidence="12">3.5.4.9</ecNumber>
        </recommendedName>
    </domain>
</protein>
<dbReference type="NCBIfam" id="NF010783">
    <property type="entry name" value="PRK14186.1"/>
    <property type="match status" value="1"/>
</dbReference>
<comment type="caution">
    <text evidence="12">Lacks conserved residue(s) required for the propagation of feature annotation.</text>
</comment>
<keyword evidence="6 12" id="KW-0378">Hydrolase</keyword>
<comment type="similarity">
    <text evidence="12">Belongs to the tetrahydrofolate dehydrogenase/cyclohydrolase family.</text>
</comment>
<comment type="catalytic activity">
    <reaction evidence="12">
        <text>(6R)-5,10-methenyltetrahydrofolate + H2O = (6R)-10-formyltetrahydrofolate + H(+)</text>
        <dbReference type="Rhea" id="RHEA:23700"/>
        <dbReference type="ChEBI" id="CHEBI:15377"/>
        <dbReference type="ChEBI" id="CHEBI:15378"/>
        <dbReference type="ChEBI" id="CHEBI:57455"/>
        <dbReference type="ChEBI" id="CHEBI:195366"/>
        <dbReference type="EC" id="3.5.4.9"/>
    </reaction>
</comment>
<dbReference type="AlphaFoldDB" id="A0A5B9QTZ0"/>
<evidence type="ECO:0000256" key="8">
    <source>
        <dbReference type="ARBA" id="ARBA00023002"/>
    </source>
</evidence>
<dbReference type="PRINTS" id="PR00085">
    <property type="entry name" value="THFDHDRGNASE"/>
</dbReference>
<dbReference type="CDD" id="cd01080">
    <property type="entry name" value="NAD_bind_m-THF_DH_Cyclohyd"/>
    <property type="match status" value="1"/>
</dbReference>
<evidence type="ECO:0000259" key="13">
    <source>
        <dbReference type="Pfam" id="PF00763"/>
    </source>
</evidence>
<accession>A0A5B9QTZ0</accession>
<dbReference type="GO" id="GO:0005829">
    <property type="term" value="C:cytosol"/>
    <property type="evidence" value="ECO:0007669"/>
    <property type="project" value="TreeGrafter"/>
</dbReference>
<keyword evidence="8 12" id="KW-0560">Oxidoreductase</keyword>
<keyword evidence="7 12" id="KW-0521">NADP</keyword>
<dbReference type="GO" id="GO:0000105">
    <property type="term" value="P:L-histidine biosynthetic process"/>
    <property type="evidence" value="ECO:0007669"/>
    <property type="project" value="UniProtKB-KW"/>
</dbReference>
<keyword evidence="4 12" id="KW-0028">Amino-acid biosynthesis</keyword>
<comment type="pathway">
    <text evidence="1 12">One-carbon metabolism; tetrahydrofolate interconversion.</text>
</comment>
<dbReference type="InterPro" id="IPR046346">
    <property type="entry name" value="Aminoacid_DH-like_N_sf"/>
</dbReference>
<comment type="function">
    <text evidence="12">Catalyzes the oxidation of 5,10-methylenetetrahydrofolate to 5,10-methenyltetrahydrofolate and then the hydrolysis of 5,10-methenyltetrahydrofolate to 10-formyltetrahydrofolate.</text>
</comment>
<evidence type="ECO:0000256" key="4">
    <source>
        <dbReference type="ARBA" id="ARBA00022605"/>
    </source>
</evidence>
<organism evidence="15 16">
    <name type="scientific">Roseimaritima ulvae</name>
    <dbReference type="NCBI Taxonomy" id="980254"/>
    <lineage>
        <taxon>Bacteria</taxon>
        <taxon>Pseudomonadati</taxon>
        <taxon>Planctomycetota</taxon>
        <taxon>Planctomycetia</taxon>
        <taxon>Pirellulales</taxon>
        <taxon>Pirellulaceae</taxon>
        <taxon>Roseimaritima</taxon>
    </lineage>
</organism>
<feature type="domain" description="Tetrahydrofolate dehydrogenase/cyclohydrolase NAD(P)-binding" evidence="14">
    <location>
        <begin position="140"/>
        <end position="288"/>
    </location>
</feature>
<dbReference type="Gene3D" id="3.40.50.10860">
    <property type="entry name" value="Leucine Dehydrogenase, chain A, domain 1"/>
    <property type="match status" value="1"/>
</dbReference>
<dbReference type="InterPro" id="IPR020867">
    <property type="entry name" value="THF_DH/CycHdrlase_CS"/>
</dbReference>
<proteinExistence type="inferred from homology"/>
<evidence type="ECO:0000256" key="11">
    <source>
        <dbReference type="ARBA" id="ARBA00023268"/>
    </source>
</evidence>
<feature type="domain" description="Tetrahydrofolate dehydrogenase/cyclohydrolase catalytic" evidence="13">
    <location>
        <begin position="6"/>
        <end position="121"/>
    </location>
</feature>
<dbReference type="InterPro" id="IPR000672">
    <property type="entry name" value="THF_DH/CycHdrlase"/>
</dbReference>
<dbReference type="RefSeq" id="WP_068139366.1">
    <property type="nucleotide sequence ID" value="NZ_CP042914.1"/>
</dbReference>
<evidence type="ECO:0000256" key="7">
    <source>
        <dbReference type="ARBA" id="ARBA00022857"/>
    </source>
</evidence>
<keyword evidence="10 12" id="KW-0486">Methionine biosynthesis</keyword>
<keyword evidence="11 12" id="KW-0511">Multifunctional enzyme</keyword>
<sequence>MPARVLNGKQTALAIRGEVAEEVSKFVAEGGPRPCLAAVLVGDDPASQVYVRNKQRACEKAGIEGRLQRLPADVSQAELMDVVQGLNADDAVHGILVQLPLPRGLDERQVLDAVDARKDVDAFNPGNVGLLMQGRPRFLPCTPSGIVQLLHRYEIPVAGKHVVVVGRSDIVGKPMAMLLAARDGSCGPDTANATVTIAHSRTDDLDAVVRSGDIVIAAVGRPEMIRGSMLKPGAVVIDVGINRVDDKLVGDVCYEEAMEVASAVTPVPGGVGPLTIAMLLSNTLQAARAIHASGQG</sequence>
<dbReference type="InterPro" id="IPR036291">
    <property type="entry name" value="NAD(P)-bd_dom_sf"/>
</dbReference>
<name>A0A5B9QTZ0_9BACT</name>
<gene>
    <name evidence="12 15" type="primary">folD</name>
    <name evidence="15" type="ORF">UC8_32490</name>
</gene>
<dbReference type="KEGG" id="rul:UC8_32490"/>
<feature type="binding site" evidence="12">
    <location>
        <begin position="166"/>
        <end position="168"/>
    </location>
    <ligand>
        <name>NADP(+)</name>
        <dbReference type="ChEBI" id="CHEBI:58349"/>
    </ligand>
</feature>
<evidence type="ECO:0000256" key="3">
    <source>
        <dbReference type="ARBA" id="ARBA00022563"/>
    </source>
</evidence>
<evidence type="ECO:0000313" key="16">
    <source>
        <dbReference type="Proteomes" id="UP000325286"/>
    </source>
</evidence>
<reference evidence="15 16" key="1">
    <citation type="submission" date="2019-08" db="EMBL/GenBank/DDBJ databases">
        <title>Deep-cultivation of Planctomycetes and their phenomic and genomic characterization uncovers novel biology.</title>
        <authorList>
            <person name="Wiegand S."/>
            <person name="Jogler M."/>
            <person name="Boedeker C."/>
            <person name="Pinto D."/>
            <person name="Vollmers J."/>
            <person name="Rivas-Marin E."/>
            <person name="Kohn T."/>
            <person name="Peeters S.H."/>
            <person name="Heuer A."/>
            <person name="Rast P."/>
            <person name="Oberbeckmann S."/>
            <person name="Bunk B."/>
            <person name="Jeske O."/>
            <person name="Meyerdierks A."/>
            <person name="Storesund J.E."/>
            <person name="Kallscheuer N."/>
            <person name="Luecker S."/>
            <person name="Lage O.M."/>
            <person name="Pohl T."/>
            <person name="Merkel B.J."/>
            <person name="Hornburger P."/>
            <person name="Mueller R.-W."/>
            <person name="Bruemmer F."/>
            <person name="Labrenz M."/>
            <person name="Spormann A.M."/>
            <person name="Op den Camp H."/>
            <person name="Overmann J."/>
            <person name="Amann R."/>
            <person name="Jetten M.S.M."/>
            <person name="Mascher T."/>
            <person name="Medema M.H."/>
            <person name="Devos D.P."/>
            <person name="Kaster A.-K."/>
            <person name="Ovreas L."/>
            <person name="Rohde M."/>
            <person name="Galperin M.Y."/>
            <person name="Jogler C."/>
        </authorList>
    </citation>
    <scope>NUCLEOTIDE SEQUENCE [LARGE SCALE GENOMIC DNA]</scope>
    <source>
        <strain evidence="15 16">UC8</strain>
    </source>
</reference>
<dbReference type="SUPFAM" id="SSF53223">
    <property type="entry name" value="Aminoacid dehydrogenase-like, N-terminal domain"/>
    <property type="match status" value="1"/>
</dbReference>
<dbReference type="Pfam" id="PF02882">
    <property type="entry name" value="THF_DHG_CYH_C"/>
    <property type="match status" value="1"/>
</dbReference>
<keyword evidence="16" id="KW-1185">Reference proteome</keyword>
<dbReference type="FunFam" id="3.40.50.10860:FF:000005">
    <property type="entry name" value="C-1-tetrahydrofolate synthase, cytoplasmic, putative"/>
    <property type="match status" value="1"/>
</dbReference>
<evidence type="ECO:0000256" key="6">
    <source>
        <dbReference type="ARBA" id="ARBA00022801"/>
    </source>
</evidence>
<dbReference type="GO" id="GO:0004477">
    <property type="term" value="F:methenyltetrahydrofolate cyclohydrolase activity"/>
    <property type="evidence" value="ECO:0007669"/>
    <property type="project" value="UniProtKB-UniRule"/>
</dbReference>
<evidence type="ECO:0000256" key="1">
    <source>
        <dbReference type="ARBA" id="ARBA00004777"/>
    </source>
</evidence>
<dbReference type="EC" id="1.5.1.5" evidence="12"/>
<evidence type="ECO:0000313" key="15">
    <source>
        <dbReference type="EMBL" id="QEG41230.1"/>
    </source>
</evidence>
<dbReference type="InterPro" id="IPR020630">
    <property type="entry name" value="THF_DH/CycHdrlase_cat_dom"/>
</dbReference>
<dbReference type="GO" id="GO:0009086">
    <property type="term" value="P:methionine biosynthetic process"/>
    <property type="evidence" value="ECO:0007669"/>
    <property type="project" value="UniProtKB-KW"/>
</dbReference>
<dbReference type="EMBL" id="CP042914">
    <property type="protein sequence ID" value="QEG41230.1"/>
    <property type="molecule type" value="Genomic_DNA"/>
</dbReference>
<dbReference type="HAMAP" id="MF_01576">
    <property type="entry name" value="THF_DHG_CYH"/>
    <property type="match status" value="1"/>
</dbReference>
<dbReference type="UniPathway" id="UPA00193"/>
<evidence type="ECO:0000259" key="14">
    <source>
        <dbReference type="Pfam" id="PF02882"/>
    </source>
</evidence>
<dbReference type="FunFam" id="3.40.50.720:FF:000006">
    <property type="entry name" value="Bifunctional protein FolD"/>
    <property type="match status" value="1"/>
</dbReference>
<evidence type="ECO:0000256" key="10">
    <source>
        <dbReference type="ARBA" id="ARBA00023167"/>
    </source>
</evidence>
<dbReference type="EC" id="3.5.4.9" evidence="12"/>
<comment type="subunit">
    <text evidence="2 12">Homodimer.</text>
</comment>
<dbReference type="GO" id="GO:0035999">
    <property type="term" value="P:tetrahydrofolate interconversion"/>
    <property type="evidence" value="ECO:0007669"/>
    <property type="project" value="UniProtKB-UniRule"/>
</dbReference>
<evidence type="ECO:0000256" key="9">
    <source>
        <dbReference type="ARBA" id="ARBA00023102"/>
    </source>
</evidence>
<keyword evidence="3 12" id="KW-0554">One-carbon metabolism</keyword>
<dbReference type="PANTHER" id="PTHR48099:SF5">
    <property type="entry name" value="C-1-TETRAHYDROFOLATE SYNTHASE, CYTOPLASMIC"/>
    <property type="match status" value="1"/>
</dbReference>